<dbReference type="EMBL" id="SJOL01007550">
    <property type="protein sequence ID" value="TGZ62398.1"/>
    <property type="molecule type" value="Genomic_DNA"/>
</dbReference>
<reference evidence="1 2" key="1">
    <citation type="journal article" date="2019" name="BMC Genomics">
        <title>New insights from Opisthorchis felineus genome: update on genomics of the epidemiologically important liver flukes.</title>
        <authorList>
            <person name="Ershov N.I."/>
            <person name="Mordvinov V.A."/>
            <person name="Prokhortchouk E.B."/>
            <person name="Pakharukova M.Y."/>
            <person name="Gunbin K.V."/>
            <person name="Ustyantsev K."/>
            <person name="Genaev M.A."/>
            <person name="Blinov A.G."/>
            <person name="Mazur A."/>
            <person name="Boulygina E."/>
            <person name="Tsygankova S."/>
            <person name="Khrameeva E."/>
            <person name="Chekanov N."/>
            <person name="Fan G."/>
            <person name="Xiao A."/>
            <person name="Zhang H."/>
            <person name="Xu X."/>
            <person name="Yang H."/>
            <person name="Solovyev V."/>
            <person name="Lee S.M."/>
            <person name="Liu X."/>
            <person name="Afonnikov D.A."/>
            <person name="Skryabin K.G."/>
        </authorList>
    </citation>
    <scope>NUCLEOTIDE SEQUENCE [LARGE SCALE GENOMIC DNA]</scope>
    <source>
        <strain evidence="1">AK-0245</strain>
        <tissue evidence="1">Whole organism</tissue>
    </source>
</reference>
<comment type="caution">
    <text evidence="1">The sequence shown here is derived from an EMBL/GenBank/DDBJ whole genome shotgun (WGS) entry which is preliminary data.</text>
</comment>
<evidence type="ECO:0000313" key="2">
    <source>
        <dbReference type="Proteomes" id="UP000308267"/>
    </source>
</evidence>
<keyword evidence="2" id="KW-1185">Reference proteome</keyword>
<organism evidence="1 2">
    <name type="scientific">Opisthorchis felineus</name>
    <dbReference type="NCBI Taxonomy" id="147828"/>
    <lineage>
        <taxon>Eukaryota</taxon>
        <taxon>Metazoa</taxon>
        <taxon>Spiralia</taxon>
        <taxon>Lophotrochozoa</taxon>
        <taxon>Platyhelminthes</taxon>
        <taxon>Trematoda</taxon>
        <taxon>Digenea</taxon>
        <taxon>Opisthorchiida</taxon>
        <taxon>Opisthorchiata</taxon>
        <taxon>Opisthorchiidae</taxon>
        <taxon>Opisthorchis</taxon>
    </lineage>
</organism>
<dbReference type="Proteomes" id="UP000308267">
    <property type="component" value="Unassembled WGS sequence"/>
</dbReference>
<protein>
    <submittedName>
        <fullName evidence="1">Uncharacterized protein</fullName>
    </submittedName>
</protein>
<evidence type="ECO:0000313" key="1">
    <source>
        <dbReference type="EMBL" id="TGZ62398.1"/>
    </source>
</evidence>
<gene>
    <name evidence="1" type="ORF">CRM22_007462</name>
</gene>
<sequence length="129" mass="15158">MPKTVFHSANIHDLEGLERTNAVFADRKLYSFSYSFQTTLKRVNFPWISKKTLNHRRHTSSYTTPKPVFAKHSFELCGFEMVRGKLDICLWCVHGKQLRKRYLQLFRLLQKALLRSKVVVISPFINKGN</sequence>
<proteinExistence type="predicted"/>
<name>A0A4S2LNK9_OPIFE</name>
<dbReference type="AlphaFoldDB" id="A0A4S2LNK9"/>
<accession>A0A4S2LNK9</accession>